<proteinExistence type="predicted"/>
<evidence type="ECO:0000256" key="1">
    <source>
        <dbReference type="SAM" id="MobiDB-lite"/>
    </source>
</evidence>
<organism evidence="2 3">
    <name type="scientific">Leersia perrieri</name>
    <dbReference type="NCBI Taxonomy" id="77586"/>
    <lineage>
        <taxon>Eukaryota</taxon>
        <taxon>Viridiplantae</taxon>
        <taxon>Streptophyta</taxon>
        <taxon>Embryophyta</taxon>
        <taxon>Tracheophyta</taxon>
        <taxon>Spermatophyta</taxon>
        <taxon>Magnoliopsida</taxon>
        <taxon>Liliopsida</taxon>
        <taxon>Poales</taxon>
        <taxon>Poaceae</taxon>
        <taxon>BOP clade</taxon>
        <taxon>Oryzoideae</taxon>
        <taxon>Oryzeae</taxon>
        <taxon>Oryzinae</taxon>
        <taxon>Leersia</taxon>
    </lineage>
</organism>
<feature type="compositionally biased region" description="Low complexity" evidence="1">
    <location>
        <begin position="35"/>
        <end position="48"/>
    </location>
</feature>
<reference evidence="2 3" key="1">
    <citation type="submission" date="2012-08" db="EMBL/GenBank/DDBJ databases">
        <title>Oryza genome evolution.</title>
        <authorList>
            <person name="Wing R.A."/>
        </authorList>
    </citation>
    <scope>NUCLEOTIDE SEQUENCE</scope>
</reference>
<accession>A0A0D9WCR2</accession>
<dbReference type="AlphaFoldDB" id="A0A0D9WCR2"/>
<dbReference type="HOGENOM" id="CLU_1417030_0_0_1"/>
<reference evidence="3" key="2">
    <citation type="submission" date="2013-12" db="EMBL/GenBank/DDBJ databases">
        <authorList>
            <person name="Yu Y."/>
            <person name="Lee S."/>
            <person name="de Baynast K."/>
            <person name="Wissotski M."/>
            <person name="Liu L."/>
            <person name="Talag J."/>
            <person name="Goicoechea J."/>
            <person name="Angelova A."/>
            <person name="Jetty R."/>
            <person name="Kudrna D."/>
            <person name="Golser W."/>
            <person name="Rivera L."/>
            <person name="Zhang J."/>
            <person name="Wing R."/>
        </authorList>
    </citation>
    <scope>NUCLEOTIDE SEQUENCE</scope>
</reference>
<reference evidence="2" key="3">
    <citation type="submission" date="2015-04" db="UniProtKB">
        <authorList>
            <consortium name="EnsemblPlants"/>
        </authorList>
    </citation>
    <scope>IDENTIFICATION</scope>
</reference>
<dbReference type="Proteomes" id="UP000032180">
    <property type="component" value="Chromosome 5"/>
</dbReference>
<evidence type="ECO:0000313" key="2">
    <source>
        <dbReference type="EnsemblPlants" id="LPERR05G02910.1"/>
    </source>
</evidence>
<evidence type="ECO:0000313" key="3">
    <source>
        <dbReference type="Proteomes" id="UP000032180"/>
    </source>
</evidence>
<protein>
    <submittedName>
        <fullName evidence="2">Uncharacterized protein</fullName>
    </submittedName>
</protein>
<dbReference type="EnsemblPlants" id="LPERR05G02910.1">
    <property type="protein sequence ID" value="LPERR05G02910.1"/>
    <property type="gene ID" value="LPERR05G02910"/>
</dbReference>
<feature type="region of interest" description="Disordered" evidence="1">
    <location>
        <begin position="14"/>
        <end position="63"/>
    </location>
</feature>
<sequence length="192" mass="20362">MTRNECQIRKFLLTTKSAARLAPLPPPNPTPPHQPRAQGARGNANAAAPPRPPPAGDLSAASPPYASVHSALRVRATPLSAAVRSSPSRSHGGDGSRPCLLTSGHHQRLLGVDPPCSHHSTSCPASQPPPQHLQVVTTMARHHPSTFSNELATWVYDECKGSIFLVKFTPRVKAGKQKASTSFHVLGVLTPP</sequence>
<keyword evidence="3" id="KW-1185">Reference proteome</keyword>
<dbReference type="Gramene" id="LPERR05G02910.1">
    <property type="protein sequence ID" value="LPERR05G02910.1"/>
    <property type="gene ID" value="LPERR05G02910"/>
</dbReference>
<name>A0A0D9WCR2_9ORYZ</name>
<feature type="compositionally biased region" description="Pro residues" evidence="1">
    <location>
        <begin position="23"/>
        <end position="34"/>
    </location>
</feature>